<evidence type="ECO:0000256" key="2">
    <source>
        <dbReference type="ARBA" id="ARBA00022723"/>
    </source>
</evidence>
<evidence type="ECO:0000256" key="12">
    <source>
        <dbReference type="SAM" id="Coils"/>
    </source>
</evidence>
<dbReference type="GO" id="GO:0046872">
    <property type="term" value="F:metal ion binding"/>
    <property type="evidence" value="ECO:0007669"/>
    <property type="project" value="UniProtKB-KW"/>
</dbReference>
<evidence type="ECO:0000256" key="5">
    <source>
        <dbReference type="ARBA" id="ARBA00022842"/>
    </source>
</evidence>
<dbReference type="Pfam" id="PF17921">
    <property type="entry name" value="Integrase_H2C2"/>
    <property type="match status" value="1"/>
</dbReference>
<feature type="region of interest" description="Disordered" evidence="13">
    <location>
        <begin position="1075"/>
        <end position="1098"/>
    </location>
</feature>
<feature type="region of interest" description="Disordered" evidence="13">
    <location>
        <begin position="1756"/>
        <end position="1868"/>
    </location>
</feature>
<feature type="compositionally biased region" description="Polar residues" evidence="13">
    <location>
        <begin position="1912"/>
        <end position="1941"/>
    </location>
</feature>
<dbReference type="InterPro" id="IPR005162">
    <property type="entry name" value="Retrotrans_gag_dom"/>
</dbReference>
<dbReference type="InterPro" id="IPR036397">
    <property type="entry name" value="RNaseH_sf"/>
</dbReference>
<feature type="region of interest" description="Disordered" evidence="13">
    <location>
        <begin position="377"/>
        <end position="397"/>
    </location>
</feature>
<dbReference type="GO" id="GO:0003887">
    <property type="term" value="F:DNA-directed DNA polymerase activity"/>
    <property type="evidence" value="ECO:0007669"/>
    <property type="project" value="UniProtKB-KW"/>
</dbReference>
<comment type="caution">
    <text evidence="15">The sequence shown here is derived from an EMBL/GenBank/DDBJ whole genome shotgun (WGS) entry which is preliminary data.</text>
</comment>
<dbReference type="Gene3D" id="3.10.10.10">
    <property type="entry name" value="HIV Type 1 Reverse Transcriptase, subunit A, domain 1"/>
    <property type="match status" value="1"/>
</dbReference>
<feature type="coiled-coil region" evidence="12">
    <location>
        <begin position="1170"/>
        <end position="1204"/>
    </location>
</feature>
<dbReference type="GO" id="GO:0004190">
    <property type="term" value="F:aspartic-type endopeptidase activity"/>
    <property type="evidence" value="ECO:0007669"/>
    <property type="project" value="UniProtKB-KW"/>
</dbReference>
<dbReference type="InterPro" id="IPR001584">
    <property type="entry name" value="Integrase_cat-core"/>
</dbReference>
<feature type="region of interest" description="Disordered" evidence="13">
    <location>
        <begin position="62"/>
        <end position="84"/>
    </location>
</feature>
<dbReference type="InterPro" id="IPR041577">
    <property type="entry name" value="RT_RNaseH_2"/>
</dbReference>
<keyword evidence="12" id="KW-0175">Coiled coil</keyword>
<dbReference type="Pfam" id="PF13966">
    <property type="entry name" value="zf-RVT"/>
    <property type="match status" value="1"/>
</dbReference>
<feature type="region of interest" description="Disordered" evidence="13">
    <location>
        <begin position="3222"/>
        <end position="3246"/>
    </location>
</feature>
<feature type="coiled-coil region" evidence="12">
    <location>
        <begin position="532"/>
        <end position="559"/>
    </location>
</feature>
<dbReference type="GO" id="GO:0003677">
    <property type="term" value="F:DNA binding"/>
    <property type="evidence" value="ECO:0007669"/>
    <property type="project" value="UniProtKB-KW"/>
</dbReference>
<dbReference type="SUPFAM" id="SSF53098">
    <property type="entry name" value="Ribonuclease H-like"/>
    <property type="match status" value="2"/>
</dbReference>
<evidence type="ECO:0000256" key="6">
    <source>
        <dbReference type="ARBA" id="ARBA00022908"/>
    </source>
</evidence>
<protein>
    <submittedName>
        <fullName evidence="15">Putative reverse transcriptase domain, ribonuclease H-like domain, aspartic peptidase domain protein</fullName>
    </submittedName>
</protein>
<evidence type="ECO:0000256" key="10">
    <source>
        <dbReference type="ARBA" id="ARBA00023172"/>
    </source>
</evidence>
<evidence type="ECO:0000256" key="3">
    <source>
        <dbReference type="ARBA" id="ARBA00022750"/>
    </source>
</evidence>
<keyword evidence="1" id="KW-0645">Protease</keyword>
<feature type="compositionally biased region" description="Polar residues" evidence="13">
    <location>
        <begin position="319"/>
        <end position="336"/>
    </location>
</feature>
<dbReference type="InterPro" id="IPR056924">
    <property type="entry name" value="SH3_Tf2-1"/>
</dbReference>
<dbReference type="Pfam" id="PF17919">
    <property type="entry name" value="RT_RNaseH_2"/>
    <property type="match status" value="1"/>
</dbReference>
<keyword evidence="10" id="KW-0233">DNA recombination</keyword>
<proteinExistence type="predicted"/>
<dbReference type="InterPro" id="IPR012337">
    <property type="entry name" value="RNaseH-like_sf"/>
</dbReference>
<dbReference type="EMBL" id="BKCJ010006579">
    <property type="protein sequence ID" value="GEU72876.1"/>
    <property type="molecule type" value="Genomic_DNA"/>
</dbReference>
<feature type="compositionally biased region" description="Polar residues" evidence="13">
    <location>
        <begin position="1075"/>
        <end position="1087"/>
    </location>
</feature>
<feature type="compositionally biased region" description="Basic and acidic residues" evidence="13">
    <location>
        <begin position="1804"/>
        <end position="1816"/>
    </location>
</feature>
<dbReference type="Gene3D" id="1.10.340.70">
    <property type="match status" value="1"/>
</dbReference>
<feature type="coiled-coil region" evidence="12">
    <location>
        <begin position="772"/>
        <end position="817"/>
    </location>
</feature>
<name>A0A6L2MFV2_TANCI</name>
<evidence type="ECO:0000256" key="1">
    <source>
        <dbReference type="ARBA" id="ARBA00022670"/>
    </source>
</evidence>
<dbReference type="PROSITE" id="PS50994">
    <property type="entry name" value="INTEGRASE"/>
    <property type="match status" value="1"/>
</dbReference>
<dbReference type="InterPro" id="IPR025558">
    <property type="entry name" value="DUF4283"/>
</dbReference>
<feature type="region of interest" description="Disordered" evidence="13">
    <location>
        <begin position="319"/>
        <end position="359"/>
    </location>
</feature>
<reference evidence="15" key="1">
    <citation type="journal article" date="2019" name="Sci. Rep.">
        <title>Draft genome of Tanacetum cinerariifolium, the natural source of mosquito coil.</title>
        <authorList>
            <person name="Yamashiro T."/>
            <person name="Shiraishi A."/>
            <person name="Satake H."/>
            <person name="Nakayama K."/>
        </authorList>
    </citation>
    <scope>NUCLEOTIDE SEQUENCE</scope>
</reference>
<dbReference type="Gene3D" id="3.30.70.270">
    <property type="match status" value="1"/>
</dbReference>
<evidence type="ECO:0000256" key="13">
    <source>
        <dbReference type="SAM" id="MobiDB-lite"/>
    </source>
</evidence>
<keyword evidence="7 15" id="KW-0695">RNA-directed DNA polymerase</keyword>
<dbReference type="InterPro" id="IPR026960">
    <property type="entry name" value="RVT-Znf"/>
</dbReference>
<accession>A0A6L2MFV2</accession>
<feature type="compositionally biased region" description="Acidic residues" evidence="13">
    <location>
        <begin position="1820"/>
        <end position="1865"/>
    </location>
</feature>
<dbReference type="Pfam" id="PF03732">
    <property type="entry name" value="Retrotrans_gag"/>
    <property type="match status" value="1"/>
</dbReference>
<keyword evidence="9" id="KW-0238">DNA-binding</keyword>
<feature type="compositionally biased region" description="Basic and acidic residues" evidence="13">
    <location>
        <begin position="2412"/>
        <end position="2429"/>
    </location>
</feature>
<feature type="region of interest" description="Disordered" evidence="13">
    <location>
        <begin position="1912"/>
        <end position="1949"/>
    </location>
</feature>
<dbReference type="PANTHER" id="PTHR37984:SF5">
    <property type="entry name" value="PROTEIN NYNRIN-LIKE"/>
    <property type="match status" value="1"/>
</dbReference>
<dbReference type="InterPro" id="IPR043502">
    <property type="entry name" value="DNA/RNA_pol_sf"/>
</dbReference>
<dbReference type="GO" id="GO:0015074">
    <property type="term" value="P:DNA integration"/>
    <property type="evidence" value="ECO:0007669"/>
    <property type="project" value="UniProtKB-KW"/>
</dbReference>
<evidence type="ECO:0000256" key="11">
    <source>
        <dbReference type="ARBA" id="ARBA00023268"/>
    </source>
</evidence>
<dbReference type="CDD" id="cd00303">
    <property type="entry name" value="retropepsin_like"/>
    <property type="match status" value="1"/>
</dbReference>
<keyword evidence="11" id="KW-0511">Multifunctional enzyme</keyword>
<organism evidence="15">
    <name type="scientific">Tanacetum cinerariifolium</name>
    <name type="common">Dalmatian daisy</name>
    <name type="synonym">Chrysanthemum cinerariifolium</name>
    <dbReference type="NCBI Taxonomy" id="118510"/>
    <lineage>
        <taxon>Eukaryota</taxon>
        <taxon>Viridiplantae</taxon>
        <taxon>Streptophyta</taxon>
        <taxon>Embryophyta</taxon>
        <taxon>Tracheophyta</taxon>
        <taxon>Spermatophyta</taxon>
        <taxon>Magnoliopsida</taxon>
        <taxon>eudicotyledons</taxon>
        <taxon>Gunneridae</taxon>
        <taxon>Pentapetalae</taxon>
        <taxon>asterids</taxon>
        <taxon>campanulids</taxon>
        <taxon>Asterales</taxon>
        <taxon>Asteraceae</taxon>
        <taxon>Asteroideae</taxon>
        <taxon>Anthemideae</taxon>
        <taxon>Anthemidinae</taxon>
        <taxon>Tanacetum</taxon>
    </lineage>
</organism>
<evidence type="ECO:0000256" key="7">
    <source>
        <dbReference type="ARBA" id="ARBA00022918"/>
    </source>
</evidence>
<gene>
    <name evidence="15" type="ORF">Tci_044854</name>
</gene>
<dbReference type="Pfam" id="PF14111">
    <property type="entry name" value="DUF4283"/>
    <property type="match status" value="1"/>
</dbReference>
<dbReference type="PANTHER" id="PTHR37984">
    <property type="entry name" value="PROTEIN CBG26694"/>
    <property type="match status" value="1"/>
</dbReference>
<dbReference type="Pfam" id="PF24626">
    <property type="entry name" value="SH3_Tf2-1"/>
    <property type="match status" value="1"/>
</dbReference>
<evidence type="ECO:0000259" key="14">
    <source>
        <dbReference type="PROSITE" id="PS50994"/>
    </source>
</evidence>
<keyword evidence="8" id="KW-0239">DNA-directed DNA polymerase</keyword>
<keyword evidence="8" id="KW-0808">Transferase</keyword>
<dbReference type="GO" id="GO:0003964">
    <property type="term" value="F:RNA-directed DNA polymerase activity"/>
    <property type="evidence" value="ECO:0007669"/>
    <property type="project" value="UniProtKB-KW"/>
</dbReference>
<dbReference type="InterPro" id="IPR050951">
    <property type="entry name" value="Retrovirus_Pol_polyprotein"/>
</dbReference>
<evidence type="ECO:0000256" key="8">
    <source>
        <dbReference type="ARBA" id="ARBA00022932"/>
    </source>
</evidence>
<keyword evidence="3" id="KW-0064">Aspartyl protease</keyword>
<keyword evidence="6" id="KW-0229">DNA integration</keyword>
<feature type="domain" description="Integrase catalytic" evidence="14">
    <location>
        <begin position="1433"/>
        <end position="1506"/>
    </location>
</feature>
<evidence type="ECO:0000313" key="15">
    <source>
        <dbReference type="EMBL" id="GEU72876.1"/>
    </source>
</evidence>
<evidence type="ECO:0000256" key="4">
    <source>
        <dbReference type="ARBA" id="ARBA00022801"/>
    </source>
</evidence>
<keyword evidence="4" id="KW-0378">Hydrolase</keyword>
<dbReference type="Pfam" id="PF08284">
    <property type="entry name" value="RVP_2"/>
    <property type="match status" value="2"/>
</dbReference>
<dbReference type="InterPro" id="IPR043128">
    <property type="entry name" value="Rev_trsase/Diguanyl_cyclase"/>
</dbReference>
<dbReference type="InterPro" id="IPR041588">
    <property type="entry name" value="Integrase_H2C2"/>
</dbReference>
<dbReference type="Gene3D" id="3.30.420.10">
    <property type="entry name" value="Ribonuclease H-like superfamily/Ribonuclease H"/>
    <property type="match status" value="2"/>
</dbReference>
<feature type="region of interest" description="Disordered" evidence="13">
    <location>
        <begin position="1690"/>
        <end position="1710"/>
    </location>
</feature>
<feature type="region of interest" description="Disordered" evidence="13">
    <location>
        <begin position="2412"/>
        <end position="2440"/>
    </location>
</feature>
<dbReference type="SUPFAM" id="SSF56672">
    <property type="entry name" value="DNA/RNA polymerases"/>
    <property type="match status" value="1"/>
</dbReference>
<dbReference type="GO" id="GO:0006508">
    <property type="term" value="P:proteolysis"/>
    <property type="evidence" value="ECO:0007669"/>
    <property type="project" value="UniProtKB-KW"/>
</dbReference>
<evidence type="ECO:0000256" key="9">
    <source>
        <dbReference type="ARBA" id="ARBA00023125"/>
    </source>
</evidence>
<keyword evidence="2" id="KW-0479">Metal-binding</keyword>
<dbReference type="GO" id="GO:0006310">
    <property type="term" value="P:DNA recombination"/>
    <property type="evidence" value="ECO:0007669"/>
    <property type="project" value="UniProtKB-KW"/>
</dbReference>
<sequence length="4017" mass="456740">MEKGFFNSASKVNNSMENNKNMDDLAAKITNINRKVIRRKLLETKTRVSNVVGNVLGVNVGQENNNEEGNGGIAGTSYTDNPQTQDVEGVSKAQVEDMIKKGSSKAARVSFASMFSEPVNENGTVVPKRISFRSLVNEERVSNHDTVLPKASKESVMSRYANTLVGYFLMKTDNGVFLFKFVTKSGMDQVIKRGPWLIHNTPLILNNWAPNVPLKPSEVNKVSVWVKMYNVPVVAYSEDGLSLIATQVGKPIMLDAFTSSMYVDSWGQIGFALALIEIHANSELKKEVVSRKNERKNDSSRTIGGIRLSKLKSNFYWQQKKSNGPKSGSNAASTSDAAKGGDKHKVPSPPRVKSDLTTPVSNPFDVLNVVEENACYPSGQNPKVSEPVGSGSSKADDYKTQENDSFWDLFDRWLLFFEDDDLDCYDGYEAQGMKTEVLTMKAAVQGMMQMLILDLQMIVIQCLRYILIYFENVFTHGIQTHEQPESIPDTYVVNENNSNVIYDIPNMNPDRGNEEHDDVDYEQQRAFLASLINNLKCDVEKYNKVNREAQQANALLTNEPERYNEKEKHFAKETTIESEYYKKIKLVNDEISNLKSQACQNDKTFSKENGKFDDLLNKSKELAPCLYNIDEMEKDLLSDHKIIYNEELKFEAKKCLKVKQRKSPLSFHGFVYGVTQFQEPPKVPLKRRNVNLKKHLEQAQLINDVNPQLKFFEKGLFKEMKDDLKYVMSLEDEFDETCLILDIQQEFFKTQFESVKSDSYSHVYENEIFEQNSSLENENHCLKKAITELLKQVVDVKEEMTKRCAQYEKDFAKLEAHCISLELKPQNKSSTSIQNGQVLSNKSDEAKIKFDTEDFKPINIDLEYNVASLLKENAYLKTIYQKLFDSIKRSQMTTLAEHIIVAGAENHPPMLEKSMYDSWASRIRLFFKGKKHGRMMLASINNGPLVYPTVEENGQTRPKKYSELTEAQQLQDDCDVQATNIILYCLPPDVYALVYHQEAAKDIWDRVEMLMKGTELSYQEQWSKFVTDVKLAKSLYTTNYDQSYAYLSQHERHANEVRIIRERYPDPLAFVANSPTLYNPSQSPQHSGSRKKNQSYAGTRNRAIATTSKGNVAAGPSRVVKCYNYQGERHMERPCFKENLMLAEAQEADKLDAYDSECDDLSSAKAILMANLLSCDLKVLSEEIDTLKETLSNIVKENEFLSKTLTVFKTESKYIDKEIVLEKQSKEMDNIISQSQEKDTVIRKLKEIIISLSEKASVENVKKDIDEIETINIELEHSVAKLLLKNENVFANTTLKNELRKLKGKNVVNNVVSKPNATIASGMFKLDIEPISPKLKNNRDAHEVYIEKTIEYTDTLHVGNSCPLTKITPKKIVNPKETTPKSVEPPRLEINVYSRRPKQIKSVGCPDCSLVSGLQIFKTYDREPLSAHELRYILHQTSVVRTPQQNGTVERRNQTLVEAACIMLIFSKAPLFLWDKAINTAYYTQNHSLIRLRYNKTPYDLMHDKKTDLLFFHVFGSLCYLTNDSEDLGKLNAKADIGLVPNIIPQKPCNPPKRDDWDTLFQPLFDEYFNPPTIVVSTVPVAAAPRAVEIADSLVSTSIDLDATSSSIPSTQDQDHSSIISQEQVENEIVELYFARTEYQLADIFTKPLPRERFNFLIENLANKNCTVNAEVFKTILDICLRVKGVDFTDVPESEPKPEPAKKKNSSKRRVKKKVILPADDLDADLELAKSISQSEAEAANKVHATHARIVTEYVPESAKKKSSGRSSKFEKEVEDNMQALKERKKTRRRQPGTIGSNEGTGSKPEEKEITKEKVILEWGDNDDDNDDDEKDDQDGDADDEGDDNVSDAQDPDDEDDETESDEDEIYKYKIRAHKDEGVEIKDVEVEESGKVSTVKDSTDADVSSLLDIPIQQETSQTQSPSVQKGETRTDLASQAGQSRMETCGTAGVMSPSKSKFRWGIMRSTGIKRYIDPISGCKIWRTNCKCRIPIDLYACKVEERMTMKKVGNQMTGVIWRRRIDKEGNVSRIGGAVALTRWIEKMESVIDSSGCLANQRVMYAASSFIGKALTWWNTQVQARGRDASNAMAWDDFKALLTTEFCPRNEIEKLEGEFWNHLMVGADHAGYTNWFHELAKLVPHLATPEAKRVIRYINRLPSQIRGMLRATQPATIQAAILTAGILTDEAVRSGTLAKGGEKMKERDEVPRIPHLDEEEEELSEHPPYNKYGFVDHPHLQMEEQRNEFAPYLLPPQEGNMNGWLTDDANDSDLESTASNQPMSLTMEDTVINNLNNGNGNGNGAGNNGCTYKGFMACGPRDFDGTGGAVALTRWIKKMKSVIDNSGCLANRRVEYTASSFIGKILTWWNTQVQARGRDAANAMTWDDFKALLTMEFCPSNEIKKLECEACHMAGEKRKEKDEVSKSKSAGKDKKTAKGGRGFVATVPPRKENGNFSKCARCKGFHAEKGPCIVCYNFQRLGHIAKDYKTPVRHAELIRVVRPRDGQRACYEYGSLDHLCPKCPKWNQGRRAFNVNAVDALQDPNVVTDTYSLNNLYATVLFNSGADFSFISTKFAPILNAKPSIANPGYVIEVANGQGSFDVIVGMDWLSNQKAVIVCHEKIVRIPVEGDLIPEVVPVAKLPYRLAPSDMQVLSEQLQELQDKGFIVPSHSPWGAPVLFVKKKMDCFAYMEDHENHLRLMLDLLRKEKLYAKFSKCEFWLQEVHFLRHVVNQDGIHVDPSMIEAVKSWKAPTTPSENQKYVWGEKQEEAFQMLKDNLCNAPILSLADGVEDFVVYCDVSNQGLGCVLMQRDKYHPGKANVVDDALSRKERVKPRRVRTMAVTIQSGVTGLILAAQGKAFKDENLITKGLNGTDQRMEKREDGSLHYMDHIWVPLVDGVRIKIIDEAHKIRYSVHPRVDKMYYDLRDMYWWPSMKKEIAIYVSKCLTCVKVKVEHQRLSGLLQQPEILKWKDGRFTSKFWQTMQKALGTRLDMSTAYHPQTDGQSERTIQMLVDMQCVFNFGGSWNIHLPLADFSYNNSYHSSIRCAPFEALYGRKCRKPLEFQVGDHVMLKVSPWKGVVRFGKKGKLAPRFVGPLDILERINPMAYSLRLPEELSSVHDTFYVSNLKKCLADANLHVPLDEIKVDKTLRFVKEPLEIMDREVKTLKHSKIPNVKVRWNSKRGPEFTWEREDHMKAKNPANHCLYHALMEALIKDENAMDKGVADTIKDHKRKHDHDEDPPAGPNQGDGISVSHMAGSFVSKTAPKCAMEENHATNVSMVDGNKGTYTSFGEATMNPSIGSLFDVEEGLWSNKGLNPKHTSKFVNQVHGQQEVFLKNPIKPTHWTFGIQMDGISSDTSIVNLVKVNAKSTSYAGATSVSTVNQPKDQANFRSLVVDKVFDGVNIYIPRKVVEKNNAECQGLLLFKFDYRARLDVVLEGGPWMIRNSPIILKKWSVKTSLQKEEMTRILIWVKLHDVPIQVFKVNRLYIQMNVLRGKHSYLDGDFNAALNIKDHSSGGYEPNAAMRDFKECVQAMKPYRILDHSPCVLRIPTRLKGLKSLFCKLPHDHGNLHERVDKIRVELDEAQIEIDRDPSLPILPYFHKIVTSKCAKNRIEMVNDSSNTFYDGNQADCMVCDVTDDEIKSVMFSMGDDRASGHDEFTAAFFKKAWDVVGSDITCAIRDFFSLMRRVRNLDNFQYHHLCELQRIINLCFTDDLFLFFRRNPSSVAVIMYALGEFKQGLCLEMKKGKAKVDWDSVCMPKHEGGLGIRRIDDFNVALMATHIWSVLTHRESLWVKWVHTYKLKGRSLWDEPCRGDDIFSNRDIVRLGFSLDDSVNNLISDGVWRWPLNWLSRDGVLWPFMVACAWDTIRTRADSVNWYNVVWFPHCIPLHALYMWLVFQKKLKTQDRLRQWDVGLSIVLNLLRCPLYDLVPNSHDHLFFECAFLLRVWSKTCASCYILLHLAGKEWKIVQEEDFISGSDCCVIISMVRLKLVTFKFKKMLTRSRLLLDQWKIPSYCIIHDGSSR</sequence>
<keyword evidence="8" id="KW-0548">Nucleotidyltransferase</keyword>
<keyword evidence="5" id="KW-0460">Magnesium</keyword>